<evidence type="ECO:0000256" key="3">
    <source>
        <dbReference type="ARBA" id="ARBA00022448"/>
    </source>
</evidence>
<evidence type="ECO:0000256" key="11">
    <source>
        <dbReference type="ARBA" id="ARBA00037863"/>
    </source>
</evidence>
<evidence type="ECO:0000256" key="4">
    <source>
        <dbReference type="ARBA" id="ARBA00022692"/>
    </source>
</evidence>
<feature type="domain" description="V-SNARE coiled-coil homology" evidence="17">
    <location>
        <begin position="157"/>
        <end position="217"/>
    </location>
</feature>
<gene>
    <name evidence="18" type="ORF">WR25_04819</name>
</gene>
<dbReference type="GO" id="GO:0030670">
    <property type="term" value="C:phagocytic vesicle membrane"/>
    <property type="evidence" value="ECO:0007669"/>
    <property type="project" value="UniProtKB-SubCell"/>
</dbReference>
<dbReference type="GO" id="GO:0005794">
    <property type="term" value="C:Golgi apparatus"/>
    <property type="evidence" value="ECO:0007669"/>
    <property type="project" value="UniProtKB-SubCell"/>
</dbReference>
<dbReference type="GO" id="GO:0000149">
    <property type="term" value="F:SNARE binding"/>
    <property type="evidence" value="ECO:0007669"/>
    <property type="project" value="TreeGrafter"/>
</dbReference>
<evidence type="ECO:0000256" key="5">
    <source>
        <dbReference type="ARBA" id="ARBA00022927"/>
    </source>
</evidence>
<proteinExistence type="inferred from homology"/>
<keyword evidence="3" id="KW-0813">Transport</keyword>
<evidence type="ECO:0000256" key="15">
    <source>
        <dbReference type="PROSITE-ProRule" id="PRU00290"/>
    </source>
</evidence>
<evidence type="ECO:0000313" key="19">
    <source>
        <dbReference type="Proteomes" id="UP000218231"/>
    </source>
</evidence>
<dbReference type="PANTHER" id="PTHR21136:SF168">
    <property type="entry name" value="VESICLE-ASSOCIATED MEMBRANE PROTEIN 9"/>
    <property type="match status" value="1"/>
</dbReference>
<evidence type="ECO:0000256" key="10">
    <source>
        <dbReference type="ARBA" id="ARBA00037845"/>
    </source>
</evidence>
<evidence type="ECO:0000256" key="9">
    <source>
        <dbReference type="ARBA" id="ARBA00037803"/>
    </source>
</evidence>
<dbReference type="InterPro" id="IPR051097">
    <property type="entry name" value="Synaptobrevin-like_transport"/>
</dbReference>
<dbReference type="STRING" id="2018661.A0A2A2KWJ2"/>
<keyword evidence="5" id="KW-0653">Protein transport</keyword>
<dbReference type="PRINTS" id="PR00219">
    <property type="entry name" value="SYNAPTOBREVN"/>
</dbReference>
<evidence type="ECO:0000256" key="13">
    <source>
        <dbReference type="ARBA" id="ARBA00039269"/>
    </source>
</evidence>
<dbReference type="Proteomes" id="UP000218231">
    <property type="component" value="Unassembled WGS sequence"/>
</dbReference>
<dbReference type="InterPro" id="IPR001388">
    <property type="entry name" value="Synaptobrevin-like"/>
</dbReference>
<evidence type="ECO:0000259" key="17">
    <source>
        <dbReference type="PROSITE" id="PS50892"/>
    </source>
</evidence>
<dbReference type="GO" id="GO:0015031">
    <property type="term" value="P:protein transport"/>
    <property type="evidence" value="ECO:0007669"/>
    <property type="project" value="UniProtKB-KW"/>
</dbReference>
<evidence type="ECO:0000256" key="16">
    <source>
        <dbReference type="SAM" id="Phobius"/>
    </source>
</evidence>
<dbReference type="GO" id="GO:0030658">
    <property type="term" value="C:transport vesicle membrane"/>
    <property type="evidence" value="ECO:0007669"/>
    <property type="project" value="UniProtKB-SubCell"/>
</dbReference>
<dbReference type="GO" id="GO:0031902">
    <property type="term" value="C:late endosome membrane"/>
    <property type="evidence" value="ECO:0007669"/>
    <property type="project" value="UniProtKB-SubCell"/>
</dbReference>
<evidence type="ECO:0000256" key="7">
    <source>
        <dbReference type="ARBA" id="ARBA00023136"/>
    </source>
</evidence>
<dbReference type="AlphaFoldDB" id="A0A2A2KWJ2"/>
<keyword evidence="6 16" id="KW-1133">Transmembrane helix</keyword>
<dbReference type="FunFam" id="1.20.5.110:FF:000004">
    <property type="entry name" value="Vesicle-associated membrane protein 7"/>
    <property type="match status" value="1"/>
</dbReference>
<dbReference type="EMBL" id="LIAE01007571">
    <property type="protein sequence ID" value="PAV78366.1"/>
    <property type="molecule type" value="Genomic_DNA"/>
</dbReference>
<dbReference type="SUPFAM" id="SSF58038">
    <property type="entry name" value="SNARE fusion complex"/>
    <property type="match status" value="1"/>
</dbReference>
<dbReference type="GO" id="GO:0006887">
    <property type="term" value="P:exocytosis"/>
    <property type="evidence" value="ECO:0007669"/>
    <property type="project" value="TreeGrafter"/>
</dbReference>
<dbReference type="OrthoDB" id="190375at2759"/>
<evidence type="ECO:0000256" key="12">
    <source>
        <dbReference type="ARBA" id="ARBA00037875"/>
    </source>
</evidence>
<evidence type="ECO:0000256" key="8">
    <source>
        <dbReference type="ARBA" id="ARBA00037801"/>
    </source>
</evidence>
<evidence type="ECO:0000256" key="6">
    <source>
        <dbReference type="ARBA" id="ARBA00022989"/>
    </source>
</evidence>
<keyword evidence="4 16" id="KW-0812">Transmembrane</keyword>
<feature type="transmembrane region" description="Helical" evidence="16">
    <location>
        <begin position="221"/>
        <end position="241"/>
    </location>
</feature>
<comment type="caution">
    <text evidence="18">The sequence shown here is derived from an EMBL/GenBank/DDBJ whole genome shotgun (WGS) entry which is preliminary data.</text>
</comment>
<evidence type="ECO:0000256" key="2">
    <source>
        <dbReference type="ARBA" id="ARBA00008025"/>
    </source>
</evidence>
<keyword evidence="7 16" id="KW-0472">Membrane</keyword>
<keyword evidence="15" id="KW-0175">Coiled coil</keyword>
<dbReference type="GO" id="GO:0005484">
    <property type="term" value="F:SNAP receptor activity"/>
    <property type="evidence" value="ECO:0007669"/>
    <property type="project" value="TreeGrafter"/>
</dbReference>
<evidence type="ECO:0000313" key="18">
    <source>
        <dbReference type="EMBL" id="PAV78366.1"/>
    </source>
</evidence>
<accession>A0A2A2KWJ2</accession>
<dbReference type="GO" id="GO:0005765">
    <property type="term" value="C:lysosomal membrane"/>
    <property type="evidence" value="ECO:0007669"/>
    <property type="project" value="UniProtKB-SubCell"/>
</dbReference>
<name>A0A2A2KWJ2_9BILA</name>
<dbReference type="Gene3D" id="1.20.5.110">
    <property type="match status" value="1"/>
</dbReference>
<organism evidence="18 19">
    <name type="scientific">Diploscapter pachys</name>
    <dbReference type="NCBI Taxonomy" id="2018661"/>
    <lineage>
        <taxon>Eukaryota</taxon>
        <taxon>Metazoa</taxon>
        <taxon>Ecdysozoa</taxon>
        <taxon>Nematoda</taxon>
        <taxon>Chromadorea</taxon>
        <taxon>Rhabditida</taxon>
        <taxon>Rhabditina</taxon>
        <taxon>Rhabditomorpha</taxon>
        <taxon>Rhabditoidea</taxon>
        <taxon>Rhabditidae</taxon>
        <taxon>Diploscapter</taxon>
    </lineage>
</organism>
<reference evidence="18 19" key="1">
    <citation type="journal article" date="2017" name="Curr. Biol.">
        <title>Genome architecture and evolution of a unichromosomal asexual nematode.</title>
        <authorList>
            <person name="Fradin H."/>
            <person name="Zegar C."/>
            <person name="Gutwein M."/>
            <person name="Lucas J."/>
            <person name="Kovtun M."/>
            <person name="Corcoran D."/>
            <person name="Baugh L.R."/>
            <person name="Kiontke K."/>
            <person name="Gunsalus K."/>
            <person name="Fitch D.H."/>
            <person name="Piano F."/>
        </authorList>
    </citation>
    <scope>NUCLEOTIDE SEQUENCE [LARGE SCALE GENOMIC DNA]</scope>
    <source>
        <strain evidence="18">PF1309</strain>
    </source>
</reference>
<sequence>MSLIVSSQVCRPTQSGEVIVLCSAKLDLPKHGESSSTSFEAVDPPSDLDIAKIVRQRVKAHFNNNGKIEMDRFVLYYLVTIELGCPLIFCCIAEPACDRAIANKFLGKTQSDICRDESILSAASTSGHMQLQQAVGPLLVSNMMETNAAQPNTQDTRIKELRAQVDDVKQVMAANVEAILERGERLDSIQRRTDELNANSANFKMTARRVQRKMCMMNAKWTIVSVVVGLVVLAIIILLILKAAKVI</sequence>
<dbReference type="Pfam" id="PF00957">
    <property type="entry name" value="Synaptobrevin"/>
    <property type="match status" value="1"/>
</dbReference>
<dbReference type="GO" id="GO:0006906">
    <property type="term" value="P:vesicle fusion"/>
    <property type="evidence" value="ECO:0007669"/>
    <property type="project" value="TreeGrafter"/>
</dbReference>
<dbReference type="GO" id="GO:0031201">
    <property type="term" value="C:SNARE complex"/>
    <property type="evidence" value="ECO:0007669"/>
    <property type="project" value="TreeGrafter"/>
</dbReference>
<protein>
    <recommendedName>
        <fullName evidence="13">Vesicle-associated membrane protein 7</fullName>
    </recommendedName>
    <alternativeName>
        <fullName evidence="14">Synaptobrevin-like protein 1</fullName>
    </alternativeName>
</protein>
<keyword evidence="19" id="KW-1185">Reference proteome</keyword>
<evidence type="ECO:0000256" key="14">
    <source>
        <dbReference type="ARBA" id="ARBA00042194"/>
    </source>
</evidence>
<comment type="subcellular location">
    <subcellularLocation>
        <location evidence="12">Cytoplasmic vesicle</location>
        <location evidence="12">Phagosome membrane</location>
        <topology evidence="12">Single-pass type IV membrane protein</topology>
    </subcellularLocation>
    <subcellularLocation>
        <location evidence="9">Cytoplasmic vesicle</location>
        <location evidence="9">Secretory vesicle membrane</location>
        <topology evidence="9">Single-pass type IV membrane protein</topology>
    </subcellularLocation>
    <subcellularLocation>
        <location evidence="1">Endoplasmic reticulum membrane</location>
        <topology evidence="1">Single-pass type IV membrane protein</topology>
    </subcellularLocation>
    <subcellularLocation>
        <location evidence="8">Golgi apparatus</location>
        <location evidence="8">trans-Golgi network membrane</location>
        <topology evidence="8">Single-pass type IV membrane protein</topology>
    </subcellularLocation>
    <subcellularLocation>
        <location evidence="10">Late endosome membrane</location>
        <topology evidence="10">Single-pass type IV membrane protein</topology>
    </subcellularLocation>
    <subcellularLocation>
        <location evidence="11">Lysosome membrane</location>
        <topology evidence="11">Single-pass type IV membrane protein</topology>
    </subcellularLocation>
</comment>
<evidence type="ECO:0000256" key="1">
    <source>
        <dbReference type="ARBA" id="ARBA00004163"/>
    </source>
</evidence>
<dbReference type="PANTHER" id="PTHR21136">
    <property type="entry name" value="SNARE PROTEINS"/>
    <property type="match status" value="1"/>
</dbReference>
<dbReference type="InterPro" id="IPR042855">
    <property type="entry name" value="V_SNARE_CC"/>
</dbReference>
<dbReference type="PROSITE" id="PS50892">
    <property type="entry name" value="V_SNARE"/>
    <property type="match status" value="1"/>
</dbReference>
<comment type="similarity">
    <text evidence="2">Belongs to the synaptobrevin family.</text>
</comment>
<dbReference type="GO" id="GO:0005789">
    <property type="term" value="C:endoplasmic reticulum membrane"/>
    <property type="evidence" value="ECO:0007669"/>
    <property type="project" value="UniProtKB-SubCell"/>
</dbReference>